<evidence type="ECO:0000256" key="3">
    <source>
        <dbReference type="SAM" id="Phobius"/>
    </source>
</evidence>
<dbReference type="EMBL" id="CAXIEN010000496">
    <property type="protein sequence ID" value="CAL1299376.1"/>
    <property type="molecule type" value="Genomic_DNA"/>
</dbReference>
<feature type="region of interest" description="Disordered" evidence="2">
    <location>
        <begin position="170"/>
        <end position="222"/>
    </location>
</feature>
<dbReference type="PROSITE" id="PS00028">
    <property type="entry name" value="ZINC_FINGER_C2H2_1"/>
    <property type="match status" value="1"/>
</dbReference>
<dbReference type="SUPFAM" id="SSF57667">
    <property type="entry name" value="beta-beta-alpha zinc fingers"/>
    <property type="match status" value="1"/>
</dbReference>
<reference evidence="5 6" key="1">
    <citation type="submission" date="2024-04" db="EMBL/GenBank/DDBJ databases">
        <authorList>
            <person name="Rising A."/>
            <person name="Reimegard J."/>
            <person name="Sonavane S."/>
            <person name="Akerstrom W."/>
            <person name="Nylinder S."/>
            <person name="Hedman E."/>
            <person name="Kallberg Y."/>
        </authorList>
    </citation>
    <scope>NUCLEOTIDE SEQUENCE [LARGE SCALE GENOMIC DNA]</scope>
</reference>
<feature type="compositionally biased region" description="Low complexity" evidence="2">
    <location>
        <begin position="197"/>
        <end position="209"/>
    </location>
</feature>
<keyword evidence="3" id="KW-0472">Membrane</keyword>
<comment type="caution">
    <text evidence="5">The sequence shown here is derived from an EMBL/GenBank/DDBJ whole genome shotgun (WGS) entry which is preliminary data.</text>
</comment>
<dbReference type="Gene3D" id="3.30.160.60">
    <property type="entry name" value="Classic Zinc Finger"/>
    <property type="match status" value="1"/>
</dbReference>
<gene>
    <name evidence="5" type="ORF">LARSCL_LOCUS21316</name>
</gene>
<dbReference type="InterPro" id="IPR036236">
    <property type="entry name" value="Znf_C2H2_sf"/>
</dbReference>
<feature type="compositionally biased region" description="Basic and acidic residues" evidence="2">
    <location>
        <begin position="170"/>
        <end position="180"/>
    </location>
</feature>
<name>A0AAV2BUC7_9ARAC</name>
<keyword evidence="3" id="KW-1133">Transmembrane helix</keyword>
<protein>
    <recommendedName>
        <fullName evidence="4">C2H2-type domain-containing protein</fullName>
    </recommendedName>
</protein>
<organism evidence="5 6">
    <name type="scientific">Larinioides sclopetarius</name>
    <dbReference type="NCBI Taxonomy" id="280406"/>
    <lineage>
        <taxon>Eukaryota</taxon>
        <taxon>Metazoa</taxon>
        <taxon>Ecdysozoa</taxon>
        <taxon>Arthropoda</taxon>
        <taxon>Chelicerata</taxon>
        <taxon>Arachnida</taxon>
        <taxon>Araneae</taxon>
        <taxon>Araneomorphae</taxon>
        <taxon>Entelegynae</taxon>
        <taxon>Araneoidea</taxon>
        <taxon>Araneidae</taxon>
        <taxon>Larinioides</taxon>
    </lineage>
</organism>
<proteinExistence type="predicted"/>
<evidence type="ECO:0000313" key="6">
    <source>
        <dbReference type="Proteomes" id="UP001497382"/>
    </source>
</evidence>
<evidence type="ECO:0000313" key="5">
    <source>
        <dbReference type="EMBL" id="CAL1299376.1"/>
    </source>
</evidence>
<dbReference type="InterPro" id="IPR013087">
    <property type="entry name" value="Znf_C2H2_type"/>
</dbReference>
<dbReference type="Pfam" id="PF12874">
    <property type="entry name" value="zf-met"/>
    <property type="match status" value="2"/>
</dbReference>
<keyword evidence="3" id="KW-0812">Transmembrane</keyword>
<evidence type="ECO:0000259" key="4">
    <source>
        <dbReference type="PROSITE" id="PS50157"/>
    </source>
</evidence>
<dbReference type="Proteomes" id="UP001497382">
    <property type="component" value="Unassembled WGS sequence"/>
</dbReference>
<dbReference type="AlphaFoldDB" id="A0AAV2BUC7"/>
<feature type="transmembrane region" description="Helical" evidence="3">
    <location>
        <begin position="6"/>
        <end position="26"/>
    </location>
</feature>
<feature type="domain" description="C2H2-type" evidence="4">
    <location>
        <begin position="132"/>
        <end position="161"/>
    </location>
</feature>
<dbReference type="GO" id="GO:0008270">
    <property type="term" value="F:zinc ion binding"/>
    <property type="evidence" value="ECO:0007669"/>
    <property type="project" value="UniProtKB-KW"/>
</dbReference>
<keyword evidence="1" id="KW-0862">Zinc</keyword>
<sequence>MWDADFISGPLITCVLVIIINILFYWKIMENLNKKKVLNDDETKEKQQESSILKNENPYFFPSNSDSDFECEYTCEICNITFLGLKFLREHEKGAQILKLVRKKEIKKKLVGNLEEDSVKSEEDDVEQTLFAICKTCKKDFMGSDSLELHLKSSAHKKKMARARHLKEIKDEDNHIDLKKPKQKRKGKSKSLIPGKSSESFSDSDSSESTDGNNGADGYSLL</sequence>
<accession>A0AAV2BUC7</accession>
<keyword evidence="6" id="KW-1185">Reference proteome</keyword>
<evidence type="ECO:0000256" key="1">
    <source>
        <dbReference type="PROSITE-ProRule" id="PRU00042"/>
    </source>
</evidence>
<evidence type="ECO:0000256" key="2">
    <source>
        <dbReference type="SAM" id="MobiDB-lite"/>
    </source>
</evidence>
<keyword evidence="1" id="KW-0479">Metal-binding</keyword>
<dbReference type="PROSITE" id="PS50157">
    <property type="entry name" value="ZINC_FINGER_C2H2_2"/>
    <property type="match status" value="1"/>
</dbReference>
<keyword evidence="1" id="KW-0863">Zinc-finger</keyword>